<feature type="signal peptide" evidence="1">
    <location>
        <begin position="1"/>
        <end position="17"/>
    </location>
</feature>
<dbReference type="Proteomes" id="UP001431783">
    <property type="component" value="Unassembled WGS sequence"/>
</dbReference>
<dbReference type="SUPFAM" id="SSF52058">
    <property type="entry name" value="L domain-like"/>
    <property type="match status" value="1"/>
</dbReference>
<comment type="caution">
    <text evidence="2">The sequence shown here is derived from an EMBL/GenBank/DDBJ whole genome shotgun (WGS) entry which is preliminary data.</text>
</comment>
<evidence type="ECO:0000256" key="1">
    <source>
        <dbReference type="SAM" id="SignalP"/>
    </source>
</evidence>
<evidence type="ECO:0000313" key="3">
    <source>
        <dbReference type="Proteomes" id="UP001431783"/>
    </source>
</evidence>
<proteinExistence type="predicted"/>
<evidence type="ECO:0000313" key="2">
    <source>
        <dbReference type="EMBL" id="KAK9872719.1"/>
    </source>
</evidence>
<dbReference type="Gene3D" id="3.80.10.10">
    <property type="entry name" value="Ribonuclease Inhibitor"/>
    <property type="match status" value="1"/>
</dbReference>
<gene>
    <name evidence="2" type="ORF">WA026_019500</name>
</gene>
<reference evidence="2 3" key="1">
    <citation type="submission" date="2023-03" db="EMBL/GenBank/DDBJ databases">
        <title>Genome insight into feeding habits of ladybird beetles.</title>
        <authorList>
            <person name="Li H.-S."/>
            <person name="Huang Y.-H."/>
            <person name="Pang H."/>
        </authorList>
    </citation>
    <scope>NUCLEOTIDE SEQUENCE [LARGE SCALE GENOMIC DNA]</scope>
    <source>
        <strain evidence="2">SYSU_2023b</strain>
        <tissue evidence="2">Whole body</tissue>
    </source>
</reference>
<sequence>MMFFPAAILFLVSGVLSLPLFEKHEDHEPVDIISVKHLQINSYTGPLTAEMFKLLKNVEILELRESNFTLLEDRLLHNLPNLRKLSVSNSHIVREVHDISSCCQKLKEIEMMNSGLSSLPWNQIGVDWPIEKFICSVKKLQNLKLTSLLIES</sequence>
<keyword evidence="1" id="KW-0732">Signal</keyword>
<organism evidence="2 3">
    <name type="scientific">Henosepilachna vigintioctopunctata</name>
    <dbReference type="NCBI Taxonomy" id="420089"/>
    <lineage>
        <taxon>Eukaryota</taxon>
        <taxon>Metazoa</taxon>
        <taxon>Ecdysozoa</taxon>
        <taxon>Arthropoda</taxon>
        <taxon>Hexapoda</taxon>
        <taxon>Insecta</taxon>
        <taxon>Pterygota</taxon>
        <taxon>Neoptera</taxon>
        <taxon>Endopterygota</taxon>
        <taxon>Coleoptera</taxon>
        <taxon>Polyphaga</taxon>
        <taxon>Cucujiformia</taxon>
        <taxon>Coccinelloidea</taxon>
        <taxon>Coccinellidae</taxon>
        <taxon>Epilachninae</taxon>
        <taxon>Epilachnini</taxon>
        <taxon>Henosepilachna</taxon>
    </lineage>
</organism>
<feature type="chain" id="PRO_5043799956" evidence="1">
    <location>
        <begin position="18"/>
        <end position="152"/>
    </location>
</feature>
<keyword evidence="3" id="KW-1185">Reference proteome</keyword>
<dbReference type="EMBL" id="JARQZJ010000013">
    <property type="protein sequence ID" value="KAK9872719.1"/>
    <property type="molecule type" value="Genomic_DNA"/>
</dbReference>
<protein>
    <submittedName>
        <fullName evidence="2">Uncharacterized protein</fullName>
    </submittedName>
</protein>
<dbReference type="AlphaFoldDB" id="A0AAW1TPH2"/>
<accession>A0AAW1TPH2</accession>
<name>A0AAW1TPH2_9CUCU</name>
<dbReference type="InterPro" id="IPR032675">
    <property type="entry name" value="LRR_dom_sf"/>
</dbReference>